<reference evidence="3" key="1">
    <citation type="submission" date="2016-10" db="EMBL/GenBank/DDBJ databases">
        <authorList>
            <person name="Varghese N."/>
            <person name="Submissions S."/>
        </authorList>
    </citation>
    <scope>NUCLEOTIDE SEQUENCE [LARGE SCALE GENOMIC DNA]</scope>
    <source>
        <strain evidence="3">ATCC 23835</strain>
    </source>
</reference>
<evidence type="ECO:0000259" key="1">
    <source>
        <dbReference type="PROSITE" id="PS50965"/>
    </source>
</evidence>
<name>A0A1H1Z019_9PSED</name>
<dbReference type="AlphaFoldDB" id="A0A1H1Z019"/>
<dbReference type="GeneID" id="300209587"/>
<dbReference type="RefSeq" id="WP_090209338.1">
    <property type="nucleotide sequence ID" value="NZ_LT629777.1"/>
</dbReference>
<evidence type="ECO:0000313" key="2">
    <source>
        <dbReference type="EMBL" id="SDT26536.1"/>
    </source>
</evidence>
<accession>A0A1H1Z019</accession>
<sequence length="218" mass="25149">MDFSPVIAQLWSQFGWLVPLILLLRLLKTSWAKGHIGELQVRLFASLQLDKQIYRRLHNVTLDTLDGTTQIDHVFISTYGIFVLETKNMKGWIFGNEKQPQWTQKIYRHTSRFQNPLRQNYKHLKALEATLGVPLEHLHSVVTFIGSSTFKTSMPANVTQGTGFIRYIKSFRQPVFSETEVDALLQALQTGRRAATLATHREHVQNLKRRKTPGSHDR</sequence>
<protein>
    <submittedName>
        <fullName evidence="2">Nuclease-related domain-containing protein</fullName>
    </submittedName>
</protein>
<feature type="domain" description="NERD" evidence="1">
    <location>
        <begin position="33"/>
        <end position="150"/>
    </location>
</feature>
<dbReference type="Pfam" id="PF08378">
    <property type="entry name" value="NERD"/>
    <property type="match status" value="1"/>
</dbReference>
<dbReference type="Proteomes" id="UP000199524">
    <property type="component" value="Chromosome I"/>
</dbReference>
<gene>
    <name evidence="2" type="ORF">SAMN05216598_4710</name>
</gene>
<proteinExistence type="predicted"/>
<organism evidence="2 3">
    <name type="scientific">Pseudomonas asplenii</name>
    <dbReference type="NCBI Taxonomy" id="53407"/>
    <lineage>
        <taxon>Bacteria</taxon>
        <taxon>Pseudomonadati</taxon>
        <taxon>Pseudomonadota</taxon>
        <taxon>Gammaproteobacteria</taxon>
        <taxon>Pseudomonadales</taxon>
        <taxon>Pseudomonadaceae</taxon>
        <taxon>Pseudomonas</taxon>
    </lineage>
</organism>
<dbReference type="PROSITE" id="PS50965">
    <property type="entry name" value="NERD"/>
    <property type="match status" value="1"/>
</dbReference>
<dbReference type="EMBL" id="LT629777">
    <property type="protein sequence ID" value="SDT26536.1"/>
    <property type="molecule type" value="Genomic_DNA"/>
</dbReference>
<dbReference type="InterPro" id="IPR011528">
    <property type="entry name" value="NERD"/>
</dbReference>
<keyword evidence="3" id="KW-1185">Reference proteome</keyword>
<evidence type="ECO:0000313" key="3">
    <source>
        <dbReference type="Proteomes" id="UP000199524"/>
    </source>
</evidence>